<dbReference type="InterPro" id="IPR043144">
    <property type="entry name" value="Mal/L-sulf/L-lact_DH-like_ah"/>
</dbReference>
<dbReference type="PANTHER" id="PTHR11091">
    <property type="entry name" value="OXIDOREDUCTASE-RELATED"/>
    <property type="match status" value="1"/>
</dbReference>
<sequence length="357" mass="37716">MRFVDSVELQNAACSILVASGFPMEQSEKIAQHLVLANLRGVDSHGVSRVEIYAKRLSAGLTSTADEAVVERETDSSILLNGMSRHGILNATEAIDAGVAKAIETGICMVGVRNSSHCGMMADYTGRAASQGLIAIGMTNAPANMPPWGGSKRYLGTNPFSYAIPRYGAPPIIFDMASSVVARGKIILAGTNGTSIPVGWALDKDGHPTTDPAEALDGVVLPVGGPKGYGIALMVEILSGILTGSNFGPHIPDLYKDLEHDQNLGHAFVLVRADLFRSVEDFHADTEALIAEIKGVALASGSTEILLPGEIEERTANKRRSEGIPLTEEVTALLETTARQYGVTTNHNLVNTSKGAR</sequence>
<keyword evidence="2" id="KW-0560">Oxidoreductase</keyword>
<organism evidence="3 4">
    <name type="scientific">Arthrobacter vasquezii</name>
    <dbReference type="NCBI Taxonomy" id="2977629"/>
    <lineage>
        <taxon>Bacteria</taxon>
        <taxon>Bacillati</taxon>
        <taxon>Actinomycetota</taxon>
        <taxon>Actinomycetes</taxon>
        <taxon>Micrococcales</taxon>
        <taxon>Micrococcaceae</taxon>
        <taxon>Arthrobacter</taxon>
    </lineage>
</organism>
<dbReference type="Gene3D" id="1.10.1530.10">
    <property type="match status" value="1"/>
</dbReference>
<dbReference type="RefSeq" id="WP_277358131.1">
    <property type="nucleotide sequence ID" value="NZ_JAROKN010000013.1"/>
</dbReference>
<dbReference type="SUPFAM" id="SSF89733">
    <property type="entry name" value="L-sulfolactate dehydrogenase-like"/>
    <property type="match status" value="1"/>
</dbReference>
<evidence type="ECO:0000256" key="1">
    <source>
        <dbReference type="ARBA" id="ARBA00006056"/>
    </source>
</evidence>
<dbReference type="InterPro" id="IPR036111">
    <property type="entry name" value="Mal/L-sulfo/L-lacto_DH-like_sf"/>
</dbReference>
<dbReference type="EMBL" id="JAROKN010000013">
    <property type="protein sequence ID" value="MDF9277599.1"/>
    <property type="molecule type" value="Genomic_DNA"/>
</dbReference>
<dbReference type="InterPro" id="IPR043143">
    <property type="entry name" value="Mal/L-sulf/L-lact_DH-like_NADP"/>
</dbReference>
<keyword evidence="4" id="KW-1185">Reference proteome</keyword>
<dbReference type="Gene3D" id="3.30.1370.60">
    <property type="entry name" value="Hypothetical oxidoreductase yiak, domain 2"/>
    <property type="match status" value="1"/>
</dbReference>
<comment type="similarity">
    <text evidence="1">Belongs to the LDH2/MDH2 oxidoreductase family.</text>
</comment>
<evidence type="ECO:0000313" key="3">
    <source>
        <dbReference type="EMBL" id="MDF9277599.1"/>
    </source>
</evidence>
<dbReference type="Pfam" id="PF02615">
    <property type="entry name" value="Ldh_2"/>
    <property type="match status" value="1"/>
</dbReference>
<comment type="caution">
    <text evidence="3">The sequence shown here is derived from an EMBL/GenBank/DDBJ whole genome shotgun (WGS) entry which is preliminary data.</text>
</comment>
<protein>
    <submittedName>
        <fullName evidence="3">Ldh family oxidoreductase</fullName>
    </submittedName>
</protein>
<proteinExistence type="inferred from homology"/>
<dbReference type="PANTHER" id="PTHR11091:SF0">
    <property type="entry name" value="MALATE DEHYDROGENASE"/>
    <property type="match status" value="1"/>
</dbReference>
<evidence type="ECO:0000256" key="2">
    <source>
        <dbReference type="ARBA" id="ARBA00023002"/>
    </source>
</evidence>
<reference evidence="3 4" key="1">
    <citation type="journal article" date="2023" name="Int. J. Syst. Evol. Microbiol.">
        <title>Arthrobacter vasquezii sp. nov., isolated from a soil sample from Union Glacier, Antarctica.</title>
        <authorList>
            <person name="Valenzuela-Ibaceta F."/>
            <person name="Carrasco V."/>
            <person name="Lagos-Moraga S."/>
            <person name="Dietz-Vargas C."/>
            <person name="Navarro C.A."/>
            <person name="Perez-Donoso J.M."/>
        </authorList>
    </citation>
    <scope>NUCLEOTIDE SEQUENCE [LARGE SCALE GENOMIC DNA]</scope>
    <source>
        <strain evidence="3 4">EH-1B-1</strain>
    </source>
</reference>
<name>A0ABT6CU99_9MICC</name>
<accession>A0ABT6CU99</accession>
<gene>
    <name evidence="3" type="ORF">P4U43_07335</name>
</gene>
<evidence type="ECO:0000313" key="4">
    <source>
        <dbReference type="Proteomes" id="UP001220456"/>
    </source>
</evidence>
<dbReference type="Proteomes" id="UP001220456">
    <property type="component" value="Unassembled WGS sequence"/>
</dbReference>
<dbReference type="InterPro" id="IPR003767">
    <property type="entry name" value="Malate/L-lactate_DH-like"/>
</dbReference>